<keyword evidence="3" id="KW-0378">Hydrolase</keyword>
<feature type="binding site" evidence="3">
    <location>
        <begin position="131"/>
        <end position="134"/>
    </location>
    <ligand>
        <name>GTP</name>
        <dbReference type="ChEBI" id="CHEBI:37565"/>
    </ligand>
</feature>
<feature type="binding site" evidence="3">
    <location>
        <position position="279"/>
    </location>
    <ligand>
        <name>Zn(2+)</name>
        <dbReference type="ChEBI" id="CHEBI:29105"/>
    </ligand>
</feature>
<feature type="binding site" evidence="3">
    <location>
        <position position="271"/>
    </location>
    <ligand>
        <name>Zn(2+)</name>
        <dbReference type="ChEBI" id="CHEBI:29105"/>
    </ligand>
</feature>
<sequence length="314" mass="36929">MKKVGYFLHKGIVIEFVVKGYIILDLEKKEKIYAQNKGKLKKIIYKCKDRDFFKNIEIKIGDIILYEKKGDVILIDSILPRKNFLLRPNIANVDQVCLVFSLIKPYLQFKLLDKFLLILKRIDLKVILIFTKIDLISKEKLSILKKKIFYYKKFYYLYFINSRDKKSILSFLYPFFQNKLTIFTGQTGVGKSTLISSLINVNIATQEVSSFSNRGKHTTKNSKLYIIDKGYIADTPGFSKLFLLDIKPNEIKNFYDDFLLLADMCFFGSNCLHIREKFCKVKEAYQKGLILDTRYKNYLSLFQEISKKKFKKIS</sequence>
<dbReference type="EC" id="3.6.1.-" evidence="3"/>
<dbReference type="PROSITE" id="PS51721">
    <property type="entry name" value="G_CP"/>
    <property type="match status" value="1"/>
</dbReference>
<dbReference type="SUPFAM" id="SSF52540">
    <property type="entry name" value="P-loop containing nucleoside triphosphate hydrolases"/>
    <property type="match status" value="1"/>
</dbReference>
<dbReference type="PROSITE" id="PS50936">
    <property type="entry name" value="ENGC_GTPASE"/>
    <property type="match status" value="1"/>
</dbReference>
<feature type="domain" description="CP-type G" evidence="5">
    <location>
        <begin position="82"/>
        <end position="241"/>
    </location>
</feature>
<evidence type="ECO:0000256" key="1">
    <source>
        <dbReference type="ARBA" id="ARBA00022741"/>
    </source>
</evidence>
<dbReference type="Proteomes" id="UP001210120">
    <property type="component" value="Chromosome"/>
</dbReference>
<evidence type="ECO:0000313" key="7">
    <source>
        <dbReference type="Proteomes" id="UP001210120"/>
    </source>
</evidence>
<gene>
    <name evidence="3 6" type="primary">rsgA</name>
    <name evidence="6" type="ORF">O7R10_02375</name>
</gene>
<keyword evidence="1 3" id="KW-0547">Nucleotide-binding</keyword>
<comment type="similarity">
    <text evidence="3">Belongs to the TRAFAC class YlqF/YawG GTPase family. RsgA subfamily.</text>
</comment>
<dbReference type="InterPro" id="IPR010914">
    <property type="entry name" value="RsgA_GTPase_dom"/>
</dbReference>
<comment type="subunit">
    <text evidence="3">Monomer. Associates with 30S ribosomal subunit, binds 16S rRNA.</text>
</comment>
<dbReference type="PANTHER" id="PTHR32120:SF11">
    <property type="entry name" value="SMALL RIBOSOMAL SUBUNIT BIOGENESIS GTPASE RSGA 1, MITOCHONDRIAL-RELATED"/>
    <property type="match status" value="1"/>
</dbReference>
<keyword evidence="2 3" id="KW-0342">GTP-binding</keyword>
<dbReference type="CDD" id="cd01854">
    <property type="entry name" value="YjeQ_EngC"/>
    <property type="match status" value="1"/>
</dbReference>
<dbReference type="Gene3D" id="3.40.50.300">
    <property type="entry name" value="P-loop containing nucleotide triphosphate hydrolases"/>
    <property type="match status" value="1"/>
</dbReference>
<keyword evidence="3" id="KW-0694">RNA-binding</keyword>
<dbReference type="InterPro" id="IPR030378">
    <property type="entry name" value="G_CP_dom"/>
</dbReference>
<evidence type="ECO:0000259" key="4">
    <source>
        <dbReference type="PROSITE" id="PS50936"/>
    </source>
</evidence>
<accession>A0ABY7M4J8</accession>
<reference evidence="6" key="1">
    <citation type="submission" date="2022-12" db="EMBL/GenBank/DDBJ databases">
        <title>Genomic Characterization of Candidatus Phytoplasma sacchari in China.</title>
        <authorList>
            <person name="Zhang R.-Y."/>
        </authorList>
    </citation>
    <scope>NUCLEOTIDE SEQUENCE [LARGE SCALE GENOMIC DNA]</scope>
    <source>
        <strain evidence="6">SCWL1</strain>
    </source>
</reference>
<dbReference type="PANTHER" id="PTHR32120">
    <property type="entry name" value="SMALL RIBOSOMAL SUBUNIT BIOGENESIS GTPASE RSGA"/>
    <property type="match status" value="1"/>
</dbReference>
<proteinExistence type="inferred from homology"/>
<dbReference type="NCBIfam" id="TIGR00157">
    <property type="entry name" value="ribosome small subunit-dependent GTPase A"/>
    <property type="match status" value="1"/>
</dbReference>
<comment type="function">
    <text evidence="3">One of several proteins that assist in the late maturation steps of the functional core of the 30S ribosomal subunit. Helps release RbfA from mature subunits. May play a role in the assembly of ribosomal proteins into the subunit. Circularly permuted GTPase that catalyzes slow GTP hydrolysis, GTPase activity is stimulated by the 30S ribosomal subunit.</text>
</comment>
<keyword evidence="3" id="KW-0479">Metal-binding</keyword>
<keyword evidence="3" id="KW-0862">Zinc</keyword>
<feature type="binding site" evidence="3">
    <location>
        <begin position="185"/>
        <end position="193"/>
    </location>
    <ligand>
        <name>GTP</name>
        <dbReference type="ChEBI" id="CHEBI:37565"/>
    </ligand>
</feature>
<feature type="binding site" evidence="3">
    <location>
        <position position="273"/>
    </location>
    <ligand>
        <name>Zn(2+)</name>
        <dbReference type="ChEBI" id="CHEBI:29105"/>
    </ligand>
</feature>
<dbReference type="InterPro" id="IPR004881">
    <property type="entry name" value="Ribosome_biogen_GTPase_RsgA"/>
</dbReference>
<evidence type="ECO:0000256" key="2">
    <source>
        <dbReference type="ARBA" id="ARBA00023134"/>
    </source>
</evidence>
<evidence type="ECO:0000256" key="3">
    <source>
        <dbReference type="HAMAP-Rule" id="MF_01820"/>
    </source>
</evidence>
<evidence type="ECO:0000259" key="5">
    <source>
        <dbReference type="PROSITE" id="PS51721"/>
    </source>
</evidence>
<feature type="domain" description="EngC GTPase" evidence="4">
    <location>
        <begin position="91"/>
        <end position="239"/>
    </location>
</feature>
<dbReference type="HAMAP" id="MF_01820">
    <property type="entry name" value="GTPase_RsgA"/>
    <property type="match status" value="1"/>
</dbReference>
<dbReference type="Pfam" id="PF03193">
    <property type="entry name" value="RsgA_GTPase"/>
    <property type="match status" value="1"/>
</dbReference>
<comment type="cofactor">
    <cofactor evidence="3">
        <name>Zn(2+)</name>
        <dbReference type="ChEBI" id="CHEBI:29105"/>
    </cofactor>
    <text evidence="3">Binds 1 zinc ion per subunit.</text>
</comment>
<keyword evidence="7" id="KW-1185">Reference proteome</keyword>
<protein>
    <recommendedName>
        <fullName evidence="3">Small ribosomal subunit biogenesis GTPase RsgA</fullName>
        <ecNumber evidence="3">3.6.1.-</ecNumber>
    </recommendedName>
</protein>
<name>A0ABY7M4J8_9MOLU</name>
<evidence type="ECO:0000313" key="6">
    <source>
        <dbReference type="EMBL" id="WBL31423.1"/>
    </source>
</evidence>
<keyword evidence="3" id="KW-0963">Cytoplasm</keyword>
<keyword evidence="3" id="KW-0690">Ribosome biogenesis</keyword>
<dbReference type="EMBL" id="CP115156">
    <property type="protein sequence ID" value="WBL31423.1"/>
    <property type="molecule type" value="Genomic_DNA"/>
</dbReference>
<comment type="subcellular location">
    <subcellularLocation>
        <location evidence="3">Cytoplasm</location>
    </subcellularLocation>
</comment>
<dbReference type="Gene3D" id="1.10.40.50">
    <property type="entry name" value="Probable gtpase engc, domain 3"/>
    <property type="match status" value="1"/>
</dbReference>
<feature type="binding site" evidence="3">
    <location>
        <position position="265"/>
    </location>
    <ligand>
        <name>Zn(2+)</name>
        <dbReference type="ChEBI" id="CHEBI:29105"/>
    </ligand>
</feature>
<keyword evidence="3" id="KW-0699">rRNA-binding</keyword>
<dbReference type="InterPro" id="IPR027417">
    <property type="entry name" value="P-loop_NTPase"/>
</dbReference>
<organism evidence="6 7">
    <name type="scientific">Candidatus Phytoplasma sacchari</name>
    <dbReference type="NCBI Taxonomy" id="2609813"/>
    <lineage>
        <taxon>Bacteria</taxon>
        <taxon>Bacillati</taxon>
        <taxon>Mycoplasmatota</taxon>
        <taxon>Mollicutes</taxon>
        <taxon>Acholeplasmatales</taxon>
        <taxon>Acholeplasmataceae</taxon>
        <taxon>Candidatus Phytoplasma</taxon>
        <taxon>16SrXI (Rice yellow dwarf group)</taxon>
    </lineage>
</organism>